<comment type="caution">
    <text evidence="1">The sequence shown here is derived from an EMBL/GenBank/DDBJ whole genome shotgun (WGS) entry which is preliminary data.</text>
</comment>
<evidence type="ECO:0000313" key="2">
    <source>
        <dbReference type="Proteomes" id="UP000499080"/>
    </source>
</evidence>
<name>A0A4Y2PFG4_ARAVE</name>
<organism evidence="1 2">
    <name type="scientific">Araneus ventricosus</name>
    <name type="common">Orbweaver spider</name>
    <name type="synonym">Epeira ventricosa</name>
    <dbReference type="NCBI Taxonomy" id="182803"/>
    <lineage>
        <taxon>Eukaryota</taxon>
        <taxon>Metazoa</taxon>
        <taxon>Ecdysozoa</taxon>
        <taxon>Arthropoda</taxon>
        <taxon>Chelicerata</taxon>
        <taxon>Arachnida</taxon>
        <taxon>Araneae</taxon>
        <taxon>Araneomorphae</taxon>
        <taxon>Entelegynae</taxon>
        <taxon>Araneoidea</taxon>
        <taxon>Araneidae</taxon>
        <taxon>Araneus</taxon>
    </lineage>
</organism>
<gene>
    <name evidence="1" type="ORF">AVEN_191015_1</name>
</gene>
<protein>
    <submittedName>
        <fullName evidence="1">Uncharacterized protein</fullName>
    </submittedName>
</protein>
<sequence>MRFLRSPCSSVVATCTSRMKLRTVTGIPHRVYTFPVMSMFFSRCDAQCSSSMKGLSHTTSANNSTLHLESIGYVVVALFIGLLDRRTYYTRNSSAGVK</sequence>
<keyword evidence="2" id="KW-1185">Reference proteome</keyword>
<evidence type="ECO:0000313" key="1">
    <source>
        <dbReference type="EMBL" id="GBN49723.1"/>
    </source>
</evidence>
<dbReference type="Proteomes" id="UP000499080">
    <property type="component" value="Unassembled WGS sequence"/>
</dbReference>
<dbReference type="EMBL" id="BGPR01011123">
    <property type="protein sequence ID" value="GBN49723.1"/>
    <property type="molecule type" value="Genomic_DNA"/>
</dbReference>
<dbReference type="AlphaFoldDB" id="A0A4Y2PFG4"/>
<proteinExistence type="predicted"/>
<reference evidence="1 2" key="1">
    <citation type="journal article" date="2019" name="Sci. Rep.">
        <title>Orb-weaving spider Araneus ventricosus genome elucidates the spidroin gene catalogue.</title>
        <authorList>
            <person name="Kono N."/>
            <person name="Nakamura H."/>
            <person name="Ohtoshi R."/>
            <person name="Moran D.A.P."/>
            <person name="Shinohara A."/>
            <person name="Yoshida Y."/>
            <person name="Fujiwara M."/>
            <person name="Mori M."/>
            <person name="Tomita M."/>
            <person name="Arakawa K."/>
        </authorList>
    </citation>
    <scope>NUCLEOTIDE SEQUENCE [LARGE SCALE GENOMIC DNA]</scope>
</reference>
<accession>A0A4Y2PFG4</accession>